<dbReference type="HOGENOM" id="CLU_2750832_0_0_11"/>
<sequence>MDGRDARDVRAFALIKLGHDSVSFPRTYGPAYGYRVAPVAAYAIAQLETGANCARVQTRGRWRCLAPANR</sequence>
<evidence type="ECO:0000313" key="2">
    <source>
        <dbReference type="Proteomes" id="UP000003295"/>
    </source>
</evidence>
<dbReference type="AlphaFoldDB" id="C4FAY2"/>
<accession>C4FAY2</accession>
<evidence type="ECO:0000313" key="1">
    <source>
        <dbReference type="EMBL" id="EEP43982.1"/>
    </source>
</evidence>
<reference evidence="1 2" key="1">
    <citation type="submission" date="2009-04" db="EMBL/GenBank/DDBJ databases">
        <authorList>
            <person name="Weinstock G."/>
            <person name="Sodergren E."/>
            <person name="Clifton S."/>
            <person name="Fulton L."/>
            <person name="Fulton B."/>
            <person name="Courtney L."/>
            <person name="Fronick C."/>
            <person name="Harrison M."/>
            <person name="Strong C."/>
            <person name="Farmer C."/>
            <person name="Delahaunty K."/>
            <person name="Markovic C."/>
            <person name="Hall O."/>
            <person name="Minx P."/>
            <person name="Tomlinson C."/>
            <person name="Mitreva M."/>
            <person name="Nelson J."/>
            <person name="Hou S."/>
            <person name="Wollam A."/>
            <person name="Pepin K.H."/>
            <person name="Johnson M."/>
            <person name="Bhonagiri V."/>
            <person name="Nash W.E."/>
            <person name="Warren W."/>
            <person name="Chinwalla A."/>
            <person name="Mardis E.R."/>
            <person name="Wilson R.K."/>
        </authorList>
    </citation>
    <scope>NUCLEOTIDE SEQUENCE [LARGE SCALE GENOMIC DNA]</scope>
    <source>
        <strain evidence="1 2">DSM 13280</strain>
    </source>
</reference>
<proteinExistence type="predicted"/>
<comment type="caution">
    <text evidence="1">The sequence shown here is derived from an EMBL/GenBank/DDBJ whole genome shotgun (WGS) entry which is preliminary data.</text>
</comment>
<dbReference type="Proteomes" id="UP000003295">
    <property type="component" value="Unassembled WGS sequence"/>
</dbReference>
<dbReference type="EMBL" id="ABXH02000030">
    <property type="protein sequence ID" value="EEP43982.1"/>
    <property type="molecule type" value="Genomic_DNA"/>
</dbReference>
<gene>
    <name evidence="1" type="ORF">COLINT_03230</name>
</gene>
<name>C4FAY2_9ACTN</name>
<organism evidence="1 2">
    <name type="scientific">Collinsella intestinalis DSM 13280</name>
    <dbReference type="NCBI Taxonomy" id="521003"/>
    <lineage>
        <taxon>Bacteria</taxon>
        <taxon>Bacillati</taxon>
        <taxon>Actinomycetota</taxon>
        <taxon>Coriobacteriia</taxon>
        <taxon>Coriobacteriales</taxon>
        <taxon>Coriobacteriaceae</taxon>
        <taxon>Collinsella</taxon>
    </lineage>
</organism>
<protein>
    <submittedName>
        <fullName evidence="1">Uncharacterized protein</fullName>
    </submittedName>
</protein>